<dbReference type="Proteomes" id="UP000886822">
    <property type="component" value="Unassembled WGS sequence"/>
</dbReference>
<evidence type="ECO:0000313" key="2">
    <source>
        <dbReference type="Proteomes" id="UP000886822"/>
    </source>
</evidence>
<name>A0A9D1U5V5_9LACO</name>
<organism evidence="1 2">
    <name type="scientific">Candidatus Levilactobacillus faecigallinarum</name>
    <dbReference type="NCBI Taxonomy" id="2838638"/>
    <lineage>
        <taxon>Bacteria</taxon>
        <taxon>Bacillati</taxon>
        <taxon>Bacillota</taxon>
        <taxon>Bacilli</taxon>
        <taxon>Lactobacillales</taxon>
        <taxon>Lactobacillaceae</taxon>
        <taxon>Levilactobacillus</taxon>
    </lineage>
</organism>
<gene>
    <name evidence="1" type="ORF">H9875_06385</name>
</gene>
<evidence type="ECO:0000313" key="1">
    <source>
        <dbReference type="EMBL" id="HIW72240.1"/>
    </source>
</evidence>
<protein>
    <submittedName>
        <fullName evidence="1">Uncharacterized protein</fullName>
    </submittedName>
</protein>
<reference evidence="1" key="2">
    <citation type="submission" date="2021-04" db="EMBL/GenBank/DDBJ databases">
        <authorList>
            <person name="Gilroy R."/>
        </authorList>
    </citation>
    <scope>NUCLEOTIDE SEQUENCE</scope>
    <source>
        <strain evidence="1">CHK173-259</strain>
    </source>
</reference>
<dbReference type="AlphaFoldDB" id="A0A9D1U5V5"/>
<proteinExistence type="predicted"/>
<reference evidence="1" key="1">
    <citation type="journal article" date="2021" name="PeerJ">
        <title>Extensive microbial diversity within the chicken gut microbiome revealed by metagenomics and culture.</title>
        <authorList>
            <person name="Gilroy R."/>
            <person name="Ravi A."/>
            <person name="Getino M."/>
            <person name="Pursley I."/>
            <person name="Horton D.L."/>
            <person name="Alikhan N.F."/>
            <person name="Baker D."/>
            <person name="Gharbi K."/>
            <person name="Hall N."/>
            <person name="Watson M."/>
            <person name="Adriaenssens E.M."/>
            <person name="Foster-Nyarko E."/>
            <person name="Jarju S."/>
            <person name="Secka A."/>
            <person name="Antonio M."/>
            <person name="Oren A."/>
            <person name="Chaudhuri R.R."/>
            <person name="La Ragione R."/>
            <person name="Hildebrand F."/>
            <person name="Pallen M.J."/>
        </authorList>
    </citation>
    <scope>NUCLEOTIDE SEQUENCE</scope>
    <source>
        <strain evidence="1">CHK173-259</strain>
    </source>
</reference>
<accession>A0A9D1U5V5</accession>
<dbReference type="EMBL" id="DXGJ01000049">
    <property type="protein sequence ID" value="HIW72240.1"/>
    <property type="molecule type" value="Genomic_DNA"/>
</dbReference>
<comment type="caution">
    <text evidence="1">The sequence shown here is derived from an EMBL/GenBank/DDBJ whole genome shotgun (WGS) entry which is preliminary data.</text>
</comment>
<sequence length="273" mass="30994">MNNAEIKRFLQNVGPTTPIWQQFKNPDNQSKLYRDTNGKLVGLLVFSVNNFHPHALGITGYARDPQLFPQFLADATQEAVHRQKDRLVTWGYPPLSAFTDWLMTQGFTTWRQTVEPTVDLTAITLPDTPVEGTLTLTEVLAKPTVKQQLITRSLANYRRVHQVNPMVETTLEEWAHVIFPGVLADAPLVLMRQQKIAAYTFVFEDTPDIMTLAWLGADDVADLWQLQAAQIAWARQRGMRQLAGEFDSTDELAWATARQWPFEPAPVYTMIGK</sequence>